<keyword evidence="4" id="KW-0411">Iron-sulfur</keyword>
<sequence length="108" mass="12046">MQLLCSLDTLPTDTSKGFQLNDISLLAVNKHDNIHVYLNQCPHRGVPLEWQPDQFLDLDKNFIQCATHGALFRIEDGECIAGPCPGEMLTSIPTKIDQGQIWVNLPST</sequence>
<protein>
    <submittedName>
        <fullName evidence="6">Rieske 2Fe-2S family protein</fullName>
    </submittedName>
</protein>
<dbReference type="PANTHER" id="PTHR40261:SF1">
    <property type="entry name" value="RIESKE DOMAIN-CONTAINING PROTEIN"/>
    <property type="match status" value="1"/>
</dbReference>
<dbReference type="KEGG" id="njp:NEJAP_3598"/>
<reference evidence="6 7" key="1">
    <citation type="journal article" date="2008" name="Int. J. Syst. Evol. Microbiol.">
        <title>Neptunomonas japonica sp. nov., an Osedax japonicus symbiont-like bacterium isolated from sediment adjacent to sperm whale carcasses off Kagoshima, Japan.</title>
        <authorList>
            <person name="Miyazaki M."/>
            <person name="Nogi Y."/>
            <person name="Fujiwara Y."/>
            <person name="Kawato M."/>
            <person name="Kubokawa K."/>
            <person name="Horikoshi K."/>
        </authorList>
    </citation>
    <scope>NUCLEOTIDE SEQUENCE [LARGE SCALE GENOMIC DNA]</scope>
    <source>
        <strain evidence="6 7">JAMM 1380</strain>
    </source>
</reference>
<evidence type="ECO:0000313" key="7">
    <source>
        <dbReference type="Proteomes" id="UP000595332"/>
    </source>
</evidence>
<dbReference type="CDD" id="cd03467">
    <property type="entry name" value="Rieske"/>
    <property type="match status" value="1"/>
</dbReference>
<keyword evidence="2" id="KW-0479">Metal-binding</keyword>
<dbReference type="InterPro" id="IPR017941">
    <property type="entry name" value="Rieske_2Fe-2S"/>
</dbReference>
<keyword evidence="7" id="KW-1185">Reference proteome</keyword>
<dbReference type="Pfam" id="PF00355">
    <property type="entry name" value="Rieske"/>
    <property type="match status" value="1"/>
</dbReference>
<evidence type="ECO:0000256" key="1">
    <source>
        <dbReference type="ARBA" id="ARBA00022714"/>
    </source>
</evidence>
<evidence type="ECO:0000256" key="3">
    <source>
        <dbReference type="ARBA" id="ARBA00023004"/>
    </source>
</evidence>
<dbReference type="EMBL" id="AP014546">
    <property type="protein sequence ID" value="BBB31536.1"/>
    <property type="molecule type" value="Genomic_DNA"/>
</dbReference>
<accession>A0A7R6PLW7</accession>
<evidence type="ECO:0000313" key="6">
    <source>
        <dbReference type="EMBL" id="BBB31536.1"/>
    </source>
</evidence>
<dbReference type="AlphaFoldDB" id="A0A7R6PLW7"/>
<keyword evidence="1" id="KW-0001">2Fe-2S</keyword>
<evidence type="ECO:0000256" key="2">
    <source>
        <dbReference type="ARBA" id="ARBA00022723"/>
    </source>
</evidence>
<dbReference type="GO" id="GO:0051537">
    <property type="term" value="F:2 iron, 2 sulfur cluster binding"/>
    <property type="evidence" value="ECO:0007669"/>
    <property type="project" value="UniProtKB-KW"/>
</dbReference>
<keyword evidence="3" id="KW-0408">Iron</keyword>
<feature type="domain" description="Rieske" evidence="5">
    <location>
        <begin position="2"/>
        <end position="103"/>
    </location>
</feature>
<dbReference type="InterPro" id="IPR036922">
    <property type="entry name" value="Rieske_2Fe-2S_sf"/>
</dbReference>
<dbReference type="Proteomes" id="UP000595332">
    <property type="component" value="Chromosome"/>
</dbReference>
<dbReference type="SUPFAM" id="SSF50022">
    <property type="entry name" value="ISP domain"/>
    <property type="match status" value="1"/>
</dbReference>
<dbReference type="RefSeq" id="WP_201348601.1">
    <property type="nucleotide sequence ID" value="NZ_AP014546.1"/>
</dbReference>
<organism evidence="6 7">
    <name type="scientific">Neptunomonas japonica JAMM 1380</name>
    <dbReference type="NCBI Taxonomy" id="1441457"/>
    <lineage>
        <taxon>Bacteria</taxon>
        <taxon>Pseudomonadati</taxon>
        <taxon>Pseudomonadota</taxon>
        <taxon>Gammaproteobacteria</taxon>
        <taxon>Oceanospirillales</taxon>
        <taxon>Oceanospirillaceae</taxon>
        <taxon>Neptunomonas</taxon>
    </lineage>
</organism>
<dbReference type="GO" id="GO:0046872">
    <property type="term" value="F:metal ion binding"/>
    <property type="evidence" value="ECO:0007669"/>
    <property type="project" value="UniProtKB-KW"/>
</dbReference>
<dbReference type="Gene3D" id="2.102.10.10">
    <property type="entry name" value="Rieske [2Fe-2S] iron-sulphur domain"/>
    <property type="match status" value="1"/>
</dbReference>
<dbReference type="PANTHER" id="PTHR40261">
    <property type="match status" value="1"/>
</dbReference>
<evidence type="ECO:0000259" key="5">
    <source>
        <dbReference type="PROSITE" id="PS51296"/>
    </source>
</evidence>
<gene>
    <name evidence="6" type="ORF">NEJAP_3598</name>
</gene>
<evidence type="ECO:0000256" key="4">
    <source>
        <dbReference type="ARBA" id="ARBA00023014"/>
    </source>
</evidence>
<name>A0A7R6PLW7_9GAMM</name>
<proteinExistence type="predicted"/>
<dbReference type="PROSITE" id="PS51296">
    <property type="entry name" value="RIESKE"/>
    <property type="match status" value="1"/>
</dbReference>